<proteinExistence type="predicted"/>
<dbReference type="Proteomes" id="UP000886595">
    <property type="component" value="Unassembled WGS sequence"/>
</dbReference>
<comment type="caution">
    <text evidence="1">The sequence shown here is derived from an EMBL/GenBank/DDBJ whole genome shotgun (WGS) entry which is preliminary data.</text>
</comment>
<accession>A0A8X7R0E3</accession>
<protein>
    <submittedName>
        <fullName evidence="1">Uncharacterized protein</fullName>
    </submittedName>
</protein>
<sequence>MLYPGVKHFAWCKVASSVPLLIWSLLLLRTLNSIQVHKLFVCLAKGIGKKGKALHYKGSSFHRIMPSLMVSVNGKRRPRHQRFAVFHHNINNKLVSTESAAESLRVYTGWTACSVREWMCCTKMEADGNQSRTPKSKVVSFLCNSTRGAFSISSSIDHVRL</sequence>
<dbReference type="AlphaFoldDB" id="A0A8X7R0E3"/>
<gene>
    <name evidence="1" type="ORF">Bca52824_051548</name>
</gene>
<organism evidence="1 2">
    <name type="scientific">Brassica carinata</name>
    <name type="common">Ethiopian mustard</name>
    <name type="synonym">Abyssinian cabbage</name>
    <dbReference type="NCBI Taxonomy" id="52824"/>
    <lineage>
        <taxon>Eukaryota</taxon>
        <taxon>Viridiplantae</taxon>
        <taxon>Streptophyta</taxon>
        <taxon>Embryophyta</taxon>
        <taxon>Tracheophyta</taxon>
        <taxon>Spermatophyta</taxon>
        <taxon>Magnoliopsida</taxon>
        <taxon>eudicotyledons</taxon>
        <taxon>Gunneridae</taxon>
        <taxon>Pentapetalae</taxon>
        <taxon>rosids</taxon>
        <taxon>malvids</taxon>
        <taxon>Brassicales</taxon>
        <taxon>Brassicaceae</taxon>
        <taxon>Brassiceae</taxon>
        <taxon>Brassica</taxon>
    </lineage>
</organism>
<evidence type="ECO:0000313" key="2">
    <source>
        <dbReference type="Proteomes" id="UP000886595"/>
    </source>
</evidence>
<reference evidence="1 2" key="1">
    <citation type="submission" date="2020-02" db="EMBL/GenBank/DDBJ databases">
        <authorList>
            <person name="Ma Q."/>
            <person name="Huang Y."/>
            <person name="Song X."/>
            <person name="Pei D."/>
        </authorList>
    </citation>
    <scope>NUCLEOTIDE SEQUENCE [LARGE SCALE GENOMIC DNA]</scope>
    <source>
        <strain evidence="1">Sxm20200214</strain>
        <tissue evidence="1">Leaf</tissue>
    </source>
</reference>
<name>A0A8X7R0E3_BRACI</name>
<dbReference type="EMBL" id="JAAMPC010000011">
    <property type="protein sequence ID" value="KAG2280328.1"/>
    <property type="molecule type" value="Genomic_DNA"/>
</dbReference>
<keyword evidence="2" id="KW-1185">Reference proteome</keyword>
<evidence type="ECO:0000313" key="1">
    <source>
        <dbReference type="EMBL" id="KAG2280328.1"/>
    </source>
</evidence>